<dbReference type="Pfam" id="PF18755">
    <property type="entry name" value="RAMA"/>
    <property type="match status" value="1"/>
</dbReference>
<dbReference type="Gene3D" id="1.25.40.20">
    <property type="entry name" value="Ankyrin repeat-containing domain"/>
    <property type="match status" value="2"/>
</dbReference>
<evidence type="ECO:0000313" key="4">
    <source>
        <dbReference type="RefSeq" id="XP_054843532.1"/>
    </source>
</evidence>
<feature type="repeat" description="ANK" evidence="1">
    <location>
        <begin position="252"/>
        <end position="284"/>
    </location>
</feature>
<feature type="domain" description="RAMA" evidence="2">
    <location>
        <begin position="633"/>
        <end position="706"/>
    </location>
</feature>
<sequence>MCYVNKQGGMASVSLCTEAMKLWQWAQERSMWLQAVHIPGVSNSLADHLSRLQGDQHEWSLQEEYLLPVFAMWGSPDIDLFATEENFKARDYCSRGGFDSNQHSNKLVHSDHRSIMSYDRLAEKDDFILSETSSSEQTIQVTSHMLRKSSRKRRFITRKQTTSKNYFNDSSFNYISLSSINRRDIFGQTLLHRAVIKDDLDHICAVIKAGANVNAQDYAGWTALHEASLAGFFEATNELLKAGADVNCKGHEQVTPLHDAVKEGHYKVAELLLWYGADPLFKHEKGKCALEEATGKQMRKLLESYIAKSSRRSVSDSSHSKEKEMLFSSQQLNTKAARINKTNSKGETCLHLAAKKGNLSLMKSLIASGACVNQRDNAGWTAIHEASIGGFVEIISELLKAGAEVNSKSLDGVLPIHDAVSGNHFEAVQFLLDHGANPNETNNRGKNAMDEATCDKMKELLESYGATGSKKTRMNDVADACRMRWGCCGAHCTRRASPRVPAYLSLQSPVLDWHESICKLLQDIEKKQNKLLLFELRSQRDADLYIQDLSQIQSILNEVLAKQKSERDDLAKKYRASVKSFEHGALREQLIKLVSRQKSLLLMAQKQKELGQKIQNYKKAKKDFDSENQLNFKRNRRKKNQLLDLLEQEKIKPGNDVLEFTLQESKYKASLLGNGKLKMGNNTIYENPVQWIKALLGNDIPVNWKYVWNKVGFLYFMSAPWAHYITTSGHAHVPRSLPSLGTQEHG</sequence>
<dbReference type="PROSITE" id="PS50088">
    <property type="entry name" value="ANK_REPEAT"/>
    <property type="match status" value="6"/>
</dbReference>
<dbReference type="Pfam" id="PF13637">
    <property type="entry name" value="Ank_4"/>
    <property type="match status" value="1"/>
</dbReference>
<dbReference type="CDD" id="cd09275">
    <property type="entry name" value="RNase_HI_RT_DIRS1"/>
    <property type="match status" value="1"/>
</dbReference>
<dbReference type="Proteomes" id="UP001190640">
    <property type="component" value="Chromosome 8"/>
</dbReference>
<feature type="repeat" description="ANK" evidence="1">
    <location>
        <begin position="219"/>
        <end position="251"/>
    </location>
</feature>
<dbReference type="InterPro" id="IPR042334">
    <property type="entry name" value="ANKRD31"/>
</dbReference>
<evidence type="ECO:0000256" key="1">
    <source>
        <dbReference type="PROSITE-ProRule" id="PRU00023"/>
    </source>
</evidence>
<dbReference type="PANTHER" id="PTHR24176">
    <property type="entry name" value="ANKYRIN REPEAT DOMAIN-CONTAINING PROTEIN 31-RELATED"/>
    <property type="match status" value="1"/>
</dbReference>
<dbReference type="InterPro" id="IPR002110">
    <property type="entry name" value="Ankyrin_rpt"/>
</dbReference>
<accession>A0AA97JSV7</accession>
<dbReference type="RefSeq" id="XP_054843532.1">
    <property type="nucleotide sequence ID" value="XM_054987557.1"/>
</dbReference>
<name>A0AA97JSV7_EUBMA</name>
<dbReference type="PROSITE" id="PS50297">
    <property type="entry name" value="ANK_REP_REGION"/>
    <property type="match status" value="6"/>
</dbReference>
<dbReference type="PANTHER" id="PTHR24176:SF14">
    <property type="entry name" value="ANKYRIN REPEAT DOMAIN-CONTAINING PROTEIN 31"/>
    <property type="match status" value="1"/>
</dbReference>
<feature type="repeat" description="ANK" evidence="1">
    <location>
        <begin position="345"/>
        <end position="377"/>
    </location>
</feature>
<evidence type="ECO:0000313" key="3">
    <source>
        <dbReference type="Proteomes" id="UP001190640"/>
    </source>
</evidence>
<dbReference type="InterPro" id="IPR036770">
    <property type="entry name" value="Ankyrin_rpt-contain_sf"/>
</dbReference>
<dbReference type="InterPro" id="IPR040843">
    <property type="entry name" value="RAMA"/>
</dbReference>
<keyword evidence="1" id="KW-0040">ANK repeat</keyword>
<protein>
    <submittedName>
        <fullName evidence="4">Ankyrin repeat domain-containing protein 31</fullName>
    </submittedName>
</protein>
<proteinExistence type="predicted"/>
<dbReference type="CTD" id="256006"/>
<dbReference type="KEGG" id="emc:129335094"/>
<feature type="repeat" description="ANK" evidence="1">
    <location>
        <begin position="411"/>
        <end position="443"/>
    </location>
</feature>
<dbReference type="Pfam" id="PF12796">
    <property type="entry name" value="Ank_2"/>
    <property type="match status" value="2"/>
</dbReference>
<feature type="repeat" description="ANK" evidence="1">
    <location>
        <begin position="378"/>
        <end position="410"/>
    </location>
</feature>
<evidence type="ECO:0000259" key="2">
    <source>
        <dbReference type="Pfam" id="PF18755"/>
    </source>
</evidence>
<dbReference type="PRINTS" id="PR01415">
    <property type="entry name" value="ANKYRIN"/>
</dbReference>
<dbReference type="SUPFAM" id="SSF48403">
    <property type="entry name" value="Ankyrin repeat"/>
    <property type="match status" value="1"/>
</dbReference>
<feature type="repeat" description="ANK" evidence="1">
    <location>
        <begin position="186"/>
        <end position="218"/>
    </location>
</feature>
<keyword evidence="3" id="KW-1185">Reference proteome</keyword>
<reference evidence="4" key="1">
    <citation type="submission" date="2025-08" db="UniProtKB">
        <authorList>
            <consortium name="RefSeq"/>
        </authorList>
    </citation>
    <scope>IDENTIFICATION</scope>
    <source>
        <tissue evidence="4">Blood</tissue>
    </source>
</reference>
<dbReference type="AlphaFoldDB" id="A0AA97JSV7"/>
<dbReference type="GeneID" id="129335094"/>
<gene>
    <name evidence="4" type="primary">ANKRD31</name>
</gene>
<organism evidence="3 4">
    <name type="scientific">Eublepharis macularius</name>
    <name type="common">Leopard gecko</name>
    <name type="synonym">Cyrtodactylus macularius</name>
    <dbReference type="NCBI Taxonomy" id="481883"/>
    <lineage>
        <taxon>Eukaryota</taxon>
        <taxon>Metazoa</taxon>
        <taxon>Chordata</taxon>
        <taxon>Craniata</taxon>
        <taxon>Vertebrata</taxon>
        <taxon>Euteleostomi</taxon>
        <taxon>Lepidosauria</taxon>
        <taxon>Squamata</taxon>
        <taxon>Bifurcata</taxon>
        <taxon>Gekkota</taxon>
        <taxon>Eublepharidae</taxon>
        <taxon>Eublepharinae</taxon>
        <taxon>Eublepharis</taxon>
    </lineage>
</organism>
<dbReference type="SMART" id="SM00248">
    <property type="entry name" value="ANK"/>
    <property type="match status" value="6"/>
</dbReference>